<reference evidence="1" key="1">
    <citation type="submission" date="2023-04" db="EMBL/GenBank/DDBJ databases">
        <title>Draft Genome sequencing of Naganishia species isolated from polar environments using Oxford Nanopore Technology.</title>
        <authorList>
            <person name="Leo P."/>
            <person name="Venkateswaran K."/>
        </authorList>
    </citation>
    <scope>NUCLEOTIDE SEQUENCE</scope>
    <source>
        <strain evidence="1">MNA-CCFEE 5261</strain>
    </source>
</reference>
<protein>
    <submittedName>
        <fullName evidence="1">Uncharacterized protein</fullName>
    </submittedName>
</protein>
<sequence length="337" mass="36985">MRANYSEFGVDEVMFAFMDRWLEETGVDKVQAPSSSEHEELASEKELYLLDLAAGSGEATICLQEWYNIRSGTLAFSRHTLSPSSNPTASSSTAQSTIARPGALPNPLAALHASPGPRTFQARPAFIPPSRNPTVRSAVEPKGSGASPDLGMAAKQIPELHITATDPFTVSAYETRTSATCLPLSFQDVAEGKLPLPIQSSSRKYDLAICSFALHLVGDHSEMFSLLYELSHRANWLVVLAPHKKPEVSLSLNDSTFSDTYLDSAMKIKEGWGWIRWDISTWQDGRSKLYSGNDHGDEEDTDEPSNGSSGHEYRNGGLEIVIDRVRCRLYKSISADE</sequence>
<accession>A0ACC2VVP9</accession>
<dbReference type="EMBL" id="JASBWR010000048">
    <property type="protein sequence ID" value="KAJ9102945.1"/>
    <property type="molecule type" value="Genomic_DNA"/>
</dbReference>
<gene>
    <name evidence="1" type="ORF">QFC19_004501</name>
</gene>
<evidence type="ECO:0000313" key="1">
    <source>
        <dbReference type="EMBL" id="KAJ9102945.1"/>
    </source>
</evidence>
<dbReference type="Proteomes" id="UP001241377">
    <property type="component" value="Unassembled WGS sequence"/>
</dbReference>
<proteinExistence type="predicted"/>
<comment type="caution">
    <text evidence="1">The sequence shown here is derived from an EMBL/GenBank/DDBJ whole genome shotgun (WGS) entry which is preliminary data.</text>
</comment>
<evidence type="ECO:0000313" key="2">
    <source>
        <dbReference type="Proteomes" id="UP001241377"/>
    </source>
</evidence>
<organism evidence="1 2">
    <name type="scientific">Naganishia cerealis</name>
    <dbReference type="NCBI Taxonomy" id="610337"/>
    <lineage>
        <taxon>Eukaryota</taxon>
        <taxon>Fungi</taxon>
        <taxon>Dikarya</taxon>
        <taxon>Basidiomycota</taxon>
        <taxon>Agaricomycotina</taxon>
        <taxon>Tremellomycetes</taxon>
        <taxon>Filobasidiales</taxon>
        <taxon>Filobasidiaceae</taxon>
        <taxon>Naganishia</taxon>
    </lineage>
</organism>
<name>A0ACC2VVP9_9TREE</name>
<keyword evidence="2" id="KW-1185">Reference proteome</keyword>